<comment type="caution">
    <text evidence="2">The sequence shown here is derived from an EMBL/GenBank/DDBJ whole genome shotgun (WGS) entry which is preliminary data.</text>
</comment>
<evidence type="ECO:0008006" key="4">
    <source>
        <dbReference type="Google" id="ProtNLM"/>
    </source>
</evidence>
<feature type="signal peptide" evidence="1">
    <location>
        <begin position="1"/>
        <end position="20"/>
    </location>
</feature>
<evidence type="ECO:0000256" key="1">
    <source>
        <dbReference type="SAM" id="SignalP"/>
    </source>
</evidence>
<proteinExistence type="predicted"/>
<dbReference type="EMBL" id="JASSZA010000008">
    <property type="protein sequence ID" value="KAK2103652.1"/>
    <property type="molecule type" value="Genomic_DNA"/>
</dbReference>
<sequence>MARFVVVPLLVLVSLFGLEAIQRKSLLRSGAGPSPPAPTLCSPLCAFSFRYLPPSFPSWPPGGLIQGSVCGEAVGWPASRGGGRGRCAPGTRASCSFRRRAGETFACGVRRAGTKFRALIGVRAPRWGESFSSALSSRATREQLEWERVPKDAELRAVNARRGAWVWGRRRPGQPVRCGSAFLGPESCGRLLGAR</sequence>
<reference evidence="2 3" key="1">
    <citation type="submission" date="2023-05" db="EMBL/GenBank/DDBJ databases">
        <title>B98-5 Cell Line De Novo Hybrid Assembly: An Optical Mapping Approach.</title>
        <authorList>
            <person name="Kananen K."/>
            <person name="Auerbach J.A."/>
            <person name="Kautto E."/>
            <person name="Blachly J.S."/>
        </authorList>
    </citation>
    <scope>NUCLEOTIDE SEQUENCE [LARGE SCALE GENOMIC DNA]</scope>
    <source>
        <strain evidence="2">B95-8</strain>
        <tissue evidence="2">Cell line</tissue>
    </source>
</reference>
<keyword evidence="3" id="KW-1185">Reference proteome</keyword>
<accession>A0ABQ9V2P8</accession>
<evidence type="ECO:0000313" key="2">
    <source>
        <dbReference type="EMBL" id="KAK2103652.1"/>
    </source>
</evidence>
<name>A0ABQ9V2P8_SAGOE</name>
<organism evidence="2 3">
    <name type="scientific">Saguinus oedipus</name>
    <name type="common">Cotton-top tamarin</name>
    <name type="synonym">Oedipomidas oedipus</name>
    <dbReference type="NCBI Taxonomy" id="9490"/>
    <lineage>
        <taxon>Eukaryota</taxon>
        <taxon>Metazoa</taxon>
        <taxon>Chordata</taxon>
        <taxon>Craniata</taxon>
        <taxon>Vertebrata</taxon>
        <taxon>Euteleostomi</taxon>
        <taxon>Mammalia</taxon>
        <taxon>Eutheria</taxon>
        <taxon>Euarchontoglires</taxon>
        <taxon>Primates</taxon>
        <taxon>Haplorrhini</taxon>
        <taxon>Platyrrhini</taxon>
        <taxon>Cebidae</taxon>
        <taxon>Callitrichinae</taxon>
        <taxon>Saguinus</taxon>
    </lineage>
</organism>
<protein>
    <recommendedName>
        <fullName evidence="4">Secreted protein</fullName>
    </recommendedName>
</protein>
<dbReference type="Proteomes" id="UP001266305">
    <property type="component" value="Unassembled WGS sequence"/>
</dbReference>
<evidence type="ECO:0000313" key="3">
    <source>
        <dbReference type="Proteomes" id="UP001266305"/>
    </source>
</evidence>
<feature type="chain" id="PRO_5046739780" description="Secreted protein" evidence="1">
    <location>
        <begin position="21"/>
        <end position="195"/>
    </location>
</feature>
<keyword evidence="1" id="KW-0732">Signal</keyword>
<gene>
    <name evidence="2" type="ORF">P7K49_017508</name>
</gene>